<evidence type="ECO:0000259" key="2">
    <source>
        <dbReference type="Pfam" id="PF00535"/>
    </source>
</evidence>
<evidence type="ECO:0000256" key="1">
    <source>
        <dbReference type="SAM" id="Phobius"/>
    </source>
</evidence>
<dbReference type="Gene3D" id="3.90.550.10">
    <property type="entry name" value="Spore Coat Polysaccharide Biosynthesis Protein SpsA, Chain A"/>
    <property type="match status" value="1"/>
</dbReference>
<keyword evidence="1" id="KW-0812">Transmembrane</keyword>
<dbReference type="PANTHER" id="PTHR22916:SF64">
    <property type="entry name" value="TRANSFERASE, PUTATIVE-RELATED"/>
    <property type="match status" value="1"/>
</dbReference>
<accession>A0A8J7DZ70</accession>
<keyword evidence="4" id="KW-1185">Reference proteome</keyword>
<organism evidence="3 4">
    <name type="scientific">Lusitaniella coriacea LEGE 07157</name>
    <dbReference type="NCBI Taxonomy" id="945747"/>
    <lineage>
        <taxon>Bacteria</taxon>
        <taxon>Bacillati</taxon>
        <taxon>Cyanobacteriota</taxon>
        <taxon>Cyanophyceae</taxon>
        <taxon>Spirulinales</taxon>
        <taxon>Lusitaniellaceae</taxon>
        <taxon>Lusitaniella</taxon>
    </lineage>
</organism>
<dbReference type="InterPro" id="IPR001173">
    <property type="entry name" value="Glyco_trans_2-like"/>
</dbReference>
<protein>
    <submittedName>
        <fullName evidence="3">Glycosyltransferase family 2 protein</fullName>
    </submittedName>
</protein>
<reference evidence="3" key="1">
    <citation type="submission" date="2020-10" db="EMBL/GenBank/DDBJ databases">
        <authorList>
            <person name="Castelo-Branco R."/>
            <person name="Eusebio N."/>
            <person name="Adriana R."/>
            <person name="Vieira A."/>
            <person name="Brugerolle De Fraissinette N."/>
            <person name="Rezende De Castro R."/>
            <person name="Schneider M.P."/>
            <person name="Vasconcelos V."/>
            <person name="Leao P.N."/>
        </authorList>
    </citation>
    <scope>NUCLEOTIDE SEQUENCE</scope>
    <source>
        <strain evidence="3">LEGE 07157</strain>
    </source>
</reference>
<keyword evidence="1" id="KW-1133">Transmembrane helix</keyword>
<dbReference type="SUPFAM" id="SSF53448">
    <property type="entry name" value="Nucleotide-diphospho-sugar transferases"/>
    <property type="match status" value="1"/>
</dbReference>
<dbReference type="EMBL" id="JADEWZ010000043">
    <property type="protein sequence ID" value="MBE9118299.1"/>
    <property type="molecule type" value="Genomic_DNA"/>
</dbReference>
<dbReference type="RefSeq" id="WP_194031387.1">
    <property type="nucleotide sequence ID" value="NZ_JADEWZ010000043.1"/>
</dbReference>
<name>A0A8J7DZ70_9CYAN</name>
<dbReference type="InterPro" id="IPR029044">
    <property type="entry name" value="Nucleotide-diphossugar_trans"/>
</dbReference>
<dbReference type="PANTHER" id="PTHR22916">
    <property type="entry name" value="GLYCOSYLTRANSFERASE"/>
    <property type="match status" value="1"/>
</dbReference>
<keyword evidence="1" id="KW-0472">Membrane</keyword>
<comment type="caution">
    <text evidence="3">The sequence shown here is derived from an EMBL/GenBank/DDBJ whole genome shotgun (WGS) entry which is preliminary data.</text>
</comment>
<gene>
    <name evidence="3" type="ORF">IQ249_20615</name>
</gene>
<evidence type="ECO:0000313" key="3">
    <source>
        <dbReference type="EMBL" id="MBE9118299.1"/>
    </source>
</evidence>
<dbReference type="CDD" id="cd00761">
    <property type="entry name" value="Glyco_tranf_GTA_type"/>
    <property type="match status" value="1"/>
</dbReference>
<evidence type="ECO:0000313" key="4">
    <source>
        <dbReference type="Proteomes" id="UP000654482"/>
    </source>
</evidence>
<dbReference type="AlphaFoldDB" id="A0A8J7DZ70"/>
<feature type="domain" description="Glycosyltransferase 2-like" evidence="2">
    <location>
        <begin position="31"/>
        <end position="132"/>
    </location>
</feature>
<dbReference type="Proteomes" id="UP000654482">
    <property type="component" value="Unassembled WGS sequence"/>
</dbReference>
<dbReference type="Pfam" id="PF00535">
    <property type="entry name" value="Glycos_transf_2"/>
    <property type="match status" value="1"/>
</dbReference>
<sequence length="326" mass="36450">MEQVKTTPEEQLPRFSIVLETENLANADLNGLSESLASLAAQDVSPTCAQEVWLIDSGDTPLDLLQELRDRYAWIKVYSAPLGTGYYEAKMLGAKQSTGEVVVYFDSDCVYESHWLRSILSPFVRDTTIQVVAGETMTRGLGIYGTAMVMAYIFPPFSGQTTLMKTEGYFLNNVAFRRDFLLANPIPDELPLYRGNCAIHAQNLLRSGYSIWQQPQARATHAPPSSVAHFFWRFLLIGHDYYWQQRIASEAPMPQQDAMSGFGGKLQVFVDRFRKMLACEPRHLIYIPLALPFALGSVVLVAVGYAIAALKPNYLLTAYNNVLGEV</sequence>
<feature type="transmembrane region" description="Helical" evidence="1">
    <location>
        <begin position="284"/>
        <end position="308"/>
    </location>
</feature>
<proteinExistence type="predicted"/>